<dbReference type="InterPro" id="IPR025495">
    <property type="entry name" value="DUF4386"/>
</dbReference>
<dbReference type="EMBL" id="JAGRPV010000001">
    <property type="protein sequence ID" value="MDI4643602.1"/>
    <property type="molecule type" value="Genomic_DNA"/>
</dbReference>
<keyword evidence="1" id="KW-0812">Transmembrane</keyword>
<sequence length="218" mass="23223">MNGLAKAAGALFLVSTAAYMIGSGLLNPVLQGSEVLGRIDGARTSVIAGTLLELVNAAAVAGIAMLLYPILKKRHEAFALGYFGSRIIESAILIVSLIVPVVFLMFGEKDAATAAADRSVYQAIADWAVEAHYMLFELAMIVLGLGSLPFCYILYRFRLVPRFLPVFGFVGYAGLLTSSCLALAGRDMGTALYIPGAIFEIGLPLWLIFKGVNPRTEG</sequence>
<feature type="transmembrane region" description="Helical" evidence="1">
    <location>
        <begin position="46"/>
        <end position="71"/>
    </location>
</feature>
<feature type="transmembrane region" description="Helical" evidence="1">
    <location>
        <begin position="162"/>
        <end position="184"/>
    </location>
</feature>
<dbReference type="RefSeq" id="WP_282906656.1">
    <property type="nucleotide sequence ID" value="NZ_JAGRPV010000001.1"/>
</dbReference>
<keyword evidence="1" id="KW-0472">Membrane</keyword>
<organism evidence="2 3">
    <name type="scientific">Cohnella hashimotonis</name>
    <dbReference type="NCBI Taxonomy" id="2826895"/>
    <lineage>
        <taxon>Bacteria</taxon>
        <taxon>Bacillati</taxon>
        <taxon>Bacillota</taxon>
        <taxon>Bacilli</taxon>
        <taxon>Bacillales</taxon>
        <taxon>Paenibacillaceae</taxon>
        <taxon>Cohnella</taxon>
    </lineage>
</organism>
<comment type="caution">
    <text evidence="2">The sequence shown here is derived from an EMBL/GenBank/DDBJ whole genome shotgun (WGS) entry which is preliminary data.</text>
</comment>
<gene>
    <name evidence="2" type="ORF">KB449_01460</name>
</gene>
<protein>
    <submittedName>
        <fullName evidence="2">DUF4386 domain-containing protein</fullName>
    </submittedName>
</protein>
<dbReference type="Proteomes" id="UP001161691">
    <property type="component" value="Unassembled WGS sequence"/>
</dbReference>
<keyword evidence="3" id="KW-1185">Reference proteome</keyword>
<dbReference type="Pfam" id="PF14329">
    <property type="entry name" value="DUF4386"/>
    <property type="match status" value="1"/>
</dbReference>
<feature type="transmembrane region" description="Helical" evidence="1">
    <location>
        <begin position="7"/>
        <end position="26"/>
    </location>
</feature>
<evidence type="ECO:0000313" key="3">
    <source>
        <dbReference type="Proteomes" id="UP001161691"/>
    </source>
</evidence>
<reference evidence="2" key="1">
    <citation type="submission" date="2023-04" db="EMBL/GenBank/DDBJ databases">
        <title>Comparative genomic analysis of Cohnella hashimotonis sp. nov., isolated from the International Space Station.</title>
        <authorList>
            <person name="Venkateswaran K."/>
            <person name="Simpson A."/>
        </authorList>
    </citation>
    <scope>NUCLEOTIDE SEQUENCE</scope>
    <source>
        <strain evidence="2">F6_2S_P_1</strain>
    </source>
</reference>
<feature type="transmembrane region" description="Helical" evidence="1">
    <location>
        <begin position="83"/>
        <end position="106"/>
    </location>
</feature>
<evidence type="ECO:0000256" key="1">
    <source>
        <dbReference type="SAM" id="Phobius"/>
    </source>
</evidence>
<keyword evidence="1" id="KW-1133">Transmembrane helix</keyword>
<name>A0ABT6TCP4_9BACL</name>
<evidence type="ECO:0000313" key="2">
    <source>
        <dbReference type="EMBL" id="MDI4643602.1"/>
    </source>
</evidence>
<feature type="transmembrane region" description="Helical" evidence="1">
    <location>
        <begin position="133"/>
        <end position="155"/>
    </location>
</feature>
<proteinExistence type="predicted"/>
<feature type="transmembrane region" description="Helical" evidence="1">
    <location>
        <begin position="190"/>
        <end position="209"/>
    </location>
</feature>
<accession>A0ABT6TCP4</accession>